<keyword evidence="6" id="KW-0479">Metal-binding</keyword>
<protein>
    <recommendedName>
        <fullName evidence="3">tRNA threonylcarbamoyladenosine biosynthesis protein TsaE</fullName>
    </recommendedName>
    <alternativeName>
        <fullName evidence="10">t(6)A37 threonylcarbamoyladenosine biosynthesis protein TsaE</fullName>
    </alternativeName>
</protein>
<keyword evidence="7" id="KW-0547">Nucleotide-binding</keyword>
<evidence type="ECO:0000256" key="7">
    <source>
        <dbReference type="ARBA" id="ARBA00022741"/>
    </source>
</evidence>
<sequence>MKEWTREKRLRTRSVGGTLGLGEIMTELLRAPKLVVLRGELGAGKTTLVKGMAAALGAADAEEVVSPTFTLVHEYRGRKVRLFHLDLYRLETEAEVEGLGLWEMADEPDALVLVEWGDKFPSVMERADAEIVITQGEVENERLLHVRWRD</sequence>
<evidence type="ECO:0000313" key="11">
    <source>
        <dbReference type="EMBL" id="MBB5066788.1"/>
    </source>
</evidence>
<evidence type="ECO:0000256" key="1">
    <source>
        <dbReference type="ARBA" id="ARBA00004496"/>
    </source>
</evidence>
<evidence type="ECO:0000313" key="12">
    <source>
        <dbReference type="Proteomes" id="UP000584867"/>
    </source>
</evidence>
<keyword evidence="8" id="KW-0067">ATP-binding</keyword>
<gene>
    <name evidence="11" type="ORF">HDF15_005173</name>
</gene>
<comment type="subcellular location">
    <subcellularLocation>
        <location evidence="1">Cytoplasm</location>
    </subcellularLocation>
</comment>
<dbReference type="InterPro" id="IPR003442">
    <property type="entry name" value="T6A_TsaE"/>
</dbReference>
<keyword evidence="9" id="KW-0460">Magnesium</keyword>
<dbReference type="SUPFAM" id="SSF52540">
    <property type="entry name" value="P-loop containing nucleoside triphosphate hydrolases"/>
    <property type="match status" value="1"/>
</dbReference>
<reference evidence="11 12" key="1">
    <citation type="submission" date="2020-08" db="EMBL/GenBank/DDBJ databases">
        <title>Genomic Encyclopedia of Type Strains, Phase IV (KMG-V): Genome sequencing to study the core and pangenomes of soil and plant-associated prokaryotes.</title>
        <authorList>
            <person name="Whitman W."/>
        </authorList>
    </citation>
    <scope>NUCLEOTIDE SEQUENCE [LARGE SCALE GENOMIC DNA]</scope>
    <source>
        <strain evidence="11 12">X5P3</strain>
    </source>
</reference>
<evidence type="ECO:0000256" key="4">
    <source>
        <dbReference type="ARBA" id="ARBA00022490"/>
    </source>
</evidence>
<dbReference type="GO" id="GO:0005524">
    <property type="term" value="F:ATP binding"/>
    <property type="evidence" value="ECO:0007669"/>
    <property type="project" value="UniProtKB-KW"/>
</dbReference>
<comment type="caution">
    <text evidence="11">The sequence shown here is derived from an EMBL/GenBank/DDBJ whole genome shotgun (WGS) entry which is preliminary data.</text>
</comment>
<proteinExistence type="inferred from homology"/>
<dbReference type="EMBL" id="JACHIO010000036">
    <property type="protein sequence ID" value="MBB5066788.1"/>
    <property type="molecule type" value="Genomic_DNA"/>
</dbReference>
<dbReference type="PANTHER" id="PTHR33540:SF2">
    <property type="entry name" value="TRNA THREONYLCARBAMOYLADENOSINE BIOSYNTHESIS PROTEIN TSAE"/>
    <property type="match status" value="1"/>
</dbReference>
<keyword evidence="4" id="KW-0963">Cytoplasm</keyword>
<evidence type="ECO:0000256" key="8">
    <source>
        <dbReference type="ARBA" id="ARBA00022840"/>
    </source>
</evidence>
<dbReference type="InterPro" id="IPR027417">
    <property type="entry name" value="P-loop_NTPase"/>
</dbReference>
<evidence type="ECO:0000256" key="2">
    <source>
        <dbReference type="ARBA" id="ARBA00007599"/>
    </source>
</evidence>
<evidence type="ECO:0000256" key="5">
    <source>
        <dbReference type="ARBA" id="ARBA00022694"/>
    </source>
</evidence>
<evidence type="ECO:0000256" key="3">
    <source>
        <dbReference type="ARBA" id="ARBA00019010"/>
    </source>
</evidence>
<dbReference type="PANTHER" id="PTHR33540">
    <property type="entry name" value="TRNA THREONYLCARBAMOYLADENOSINE BIOSYNTHESIS PROTEIN TSAE"/>
    <property type="match status" value="1"/>
</dbReference>
<evidence type="ECO:0000256" key="6">
    <source>
        <dbReference type="ARBA" id="ARBA00022723"/>
    </source>
</evidence>
<name>A0A7W7ZVB3_9BACT</name>
<dbReference type="GO" id="GO:0046872">
    <property type="term" value="F:metal ion binding"/>
    <property type="evidence" value="ECO:0007669"/>
    <property type="project" value="UniProtKB-KW"/>
</dbReference>
<dbReference type="AlphaFoldDB" id="A0A7W7ZVB3"/>
<dbReference type="GO" id="GO:0002949">
    <property type="term" value="P:tRNA threonylcarbamoyladenosine modification"/>
    <property type="evidence" value="ECO:0007669"/>
    <property type="project" value="InterPro"/>
</dbReference>
<dbReference type="Proteomes" id="UP000584867">
    <property type="component" value="Unassembled WGS sequence"/>
</dbReference>
<evidence type="ECO:0000256" key="10">
    <source>
        <dbReference type="ARBA" id="ARBA00032441"/>
    </source>
</evidence>
<comment type="similarity">
    <text evidence="2">Belongs to the TsaE family.</text>
</comment>
<dbReference type="GO" id="GO:0005737">
    <property type="term" value="C:cytoplasm"/>
    <property type="evidence" value="ECO:0007669"/>
    <property type="project" value="UniProtKB-SubCell"/>
</dbReference>
<dbReference type="Gene3D" id="3.40.50.300">
    <property type="entry name" value="P-loop containing nucleotide triphosphate hydrolases"/>
    <property type="match status" value="1"/>
</dbReference>
<organism evidence="11 12">
    <name type="scientific">Granulicella mallensis</name>
    <dbReference type="NCBI Taxonomy" id="940614"/>
    <lineage>
        <taxon>Bacteria</taxon>
        <taxon>Pseudomonadati</taxon>
        <taxon>Acidobacteriota</taxon>
        <taxon>Terriglobia</taxon>
        <taxon>Terriglobales</taxon>
        <taxon>Acidobacteriaceae</taxon>
        <taxon>Granulicella</taxon>
    </lineage>
</organism>
<dbReference type="RefSeq" id="WP_184260955.1">
    <property type="nucleotide sequence ID" value="NZ_JACHIO010000036.1"/>
</dbReference>
<evidence type="ECO:0000256" key="9">
    <source>
        <dbReference type="ARBA" id="ARBA00022842"/>
    </source>
</evidence>
<accession>A0A7W7ZVB3</accession>
<keyword evidence="5" id="KW-0819">tRNA processing</keyword>
<dbReference type="NCBIfam" id="TIGR00150">
    <property type="entry name" value="T6A_YjeE"/>
    <property type="match status" value="1"/>
</dbReference>
<dbReference type="Pfam" id="PF02367">
    <property type="entry name" value="TsaE"/>
    <property type="match status" value="1"/>
</dbReference>